<reference evidence="1 2" key="1">
    <citation type="journal article" date="2012" name="BMC Genomics">
        <title>Genome analysis of a simultaneously predatory and prey-independent, novel Bdellovibrio bacteriovorus from the River Tiber, supports in silico predictions of both ancient and recent lateral gene transfer from diverse bacteria.</title>
        <authorList>
            <person name="Hobley L."/>
            <person name="Lerner T.R."/>
            <person name="Williams L.E."/>
            <person name="Lambert C."/>
            <person name="Till R."/>
            <person name="Milner D.S."/>
            <person name="Basford S.M."/>
            <person name="Capeness M.J."/>
            <person name="Fenton A.K."/>
            <person name="Atterbury R.J."/>
            <person name="Harris M.A."/>
            <person name="Sockett R.E."/>
        </authorList>
    </citation>
    <scope>NUCLEOTIDE SEQUENCE [LARGE SCALE GENOMIC DNA]</scope>
    <source>
        <strain evidence="1 2">Tiberius</strain>
    </source>
</reference>
<dbReference type="KEGG" id="bbat:Bdt_0755"/>
<evidence type="ECO:0000313" key="2">
    <source>
        <dbReference type="Proteomes" id="UP000010074"/>
    </source>
</evidence>
<sequence>MSDLGYGGALGDWLKSPLSRAFLRFGAGACESAEQTHKLG</sequence>
<organism evidence="1 2">
    <name type="scientific">Bdellovibrio bacteriovorus str. Tiberius</name>
    <dbReference type="NCBI Taxonomy" id="1069642"/>
    <lineage>
        <taxon>Bacteria</taxon>
        <taxon>Pseudomonadati</taxon>
        <taxon>Bdellovibrionota</taxon>
        <taxon>Bdellovibrionia</taxon>
        <taxon>Bdellovibrionales</taxon>
        <taxon>Pseudobdellovibrionaceae</taxon>
        <taxon>Bdellovibrio</taxon>
    </lineage>
</organism>
<protein>
    <submittedName>
        <fullName evidence="1">Uncharacterized protein</fullName>
    </submittedName>
</protein>
<dbReference type="Proteomes" id="UP000010074">
    <property type="component" value="Chromosome"/>
</dbReference>
<dbReference type="AlphaFoldDB" id="K7ZEH3"/>
<dbReference type="STRING" id="1069642.Bdt_0755"/>
<proteinExistence type="predicted"/>
<dbReference type="EMBL" id="CP002930">
    <property type="protein sequence ID" value="AFY00462.1"/>
    <property type="molecule type" value="Genomic_DNA"/>
</dbReference>
<gene>
    <name evidence="1" type="ORF">Bdt_0755</name>
</gene>
<accession>K7ZEH3</accession>
<dbReference type="PATRIC" id="fig|1069642.3.peg.747"/>
<dbReference type="HOGENOM" id="CLU_3285532_0_0_7"/>
<name>K7ZEH3_BDEBC</name>
<evidence type="ECO:0000313" key="1">
    <source>
        <dbReference type="EMBL" id="AFY00462.1"/>
    </source>
</evidence>